<dbReference type="Gene3D" id="3.40.50.300">
    <property type="entry name" value="P-loop containing nucleotide triphosphate hydrolases"/>
    <property type="match status" value="1"/>
</dbReference>
<reference evidence="10" key="1">
    <citation type="journal article" date="2023" name="Arch. Microbiol.">
        <title>Desulfoferula mesophilus gen. nov. sp. nov., a mesophilic sulfate-reducing bacterium isolated from a brackish lake sediment.</title>
        <authorList>
            <person name="Watanabe T."/>
            <person name="Yabe T."/>
            <person name="Tsuji J.M."/>
            <person name="Fukui M."/>
        </authorList>
    </citation>
    <scope>NUCLEOTIDE SEQUENCE [LARGE SCALE GENOMIC DNA]</scope>
    <source>
        <strain evidence="10">12FAK</strain>
    </source>
</reference>
<dbReference type="EMBL" id="AP028679">
    <property type="protein sequence ID" value="BEQ16621.1"/>
    <property type="molecule type" value="Genomic_DNA"/>
</dbReference>
<keyword evidence="3" id="KW-0813">Transport</keyword>
<evidence type="ECO:0000256" key="7">
    <source>
        <dbReference type="ARBA" id="ARBA00023136"/>
    </source>
</evidence>
<dbReference type="InterPro" id="IPR003439">
    <property type="entry name" value="ABC_transporter-like_ATP-bd"/>
</dbReference>
<keyword evidence="6 9" id="KW-0067">ATP-binding</keyword>
<evidence type="ECO:0000313" key="9">
    <source>
        <dbReference type="EMBL" id="BEQ16621.1"/>
    </source>
</evidence>
<dbReference type="SMART" id="SM00382">
    <property type="entry name" value="AAA"/>
    <property type="match status" value="1"/>
</dbReference>
<dbReference type="AlphaFoldDB" id="A0AAU9EHL1"/>
<dbReference type="InterPro" id="IPR050388">
    <property type="entry name" value="ABC_Ni/Peptide_Import"/>
</dbReference>
<evidence type="ECO:0000256" key="4">
    <source>
        <dbReference type="ARBA" id="ARBA00022475"/>
    </source>
</evidence>
<evidence type="ECO:0000256" key="1">
    <source>
        <dbReference type="ARBA" id="ARBA00004417"/>
    </source>
</evidence>
<dbReference type="RefSeq" id="WP_338602716.1">
    <property type="nucleotide sequence ID" value="NZ_AP028679.1"/>
</dbReference>
<organism evidence="9 10">
    <name type="scientific">Desulfoferula mesophila</name>
    <dbReference type="NCBI Taxonomy" id="3058419"/>
    <lineage>
        <taxon>Bacteria</taxon>
        <taxon>Pseudomonadati</taxon>
        <taxon>Thermodesulfobacteriota</taxon>
        <taxon>Desulfarculia</taxon>
        <taxon>Desulfarculales</taxon>
        <taxon>Desulfarculaceae</taxon>
        <taxon>Desulfoferula</taxon>
    </lineage>
</organism>
<keyword evidence="5" id="KW-0547">Nucleotide-binding</keyword>
<dbReference type="SUPFAM" id="SSF52540">
    <property type="entry name" value="P-loop containing nucleoside triphosphate hydrolases"/>
    <property type="match status" value="1"/>
</dbReference>
<dbReference type="KEGG" id="dmp:FAK_36870"/>
<keyword evidence="7" id="KW-0472">Membrane</keyword>
<dbReference type="PANTHER" id="PTHR43297">
    <property type="entry name" value="OLIGOPEPTIDE TRANSPORT ATP-BINDING PROTEIN APPD"/>
    <property type="match status" value="1"/>
</dbReference>
<feature type="domain" description="ABC transporter" evidence="8">
    <location>
        <begin position="5"/>
        <end position="255"/>
    </location>
</feature>
<comment type="similarity">
    <text evidence="2">Belongs to the ABC transporter superfamily.</text>
</comment>
<name>A0AAU9EHL1_9BACT</name>
<dbReference type="Pfam" id="PF08352">
    <property type="entry name" value="oligo_HPY"/>
    <property type="match status" value="1"/>
</dbReference>
<comment type="subcellular location">
    <subcellularLocation>
        <location evidence="1">Cell inner membrane</location>
        <topology evidence="1">Peripheral membrane protein</topology>
    </subcellularLocation>
</comment>
<protein>
    <submittedName>
        <fullName evidence="9">ABC transporter ATP-binding protein</fullName>
    </submittedName>
</protein>
<dbReference type="InterPro" id="IPR027417">
    <property type="entry name" value="P-loop_NTPase"/>
</dbReference>
<sequence length="319" mass="35391">MKSLLQIKDLEVSFHTSQGVAQAVCGVSYDIGQGEVLGVVGESGSGKSITALSVLRLVPYPGRITGGQVLYEGRDLLSVPEKQMRKVRGDRISMIFQEPMISLNPAFTIENQLTEALHNHRKMSQKEARDRAIEMLTLVDIPDPAKRIKDYPHHLSGGMRQRVMIAEALLLDPDVLLADEPTTALDVTVQASVLDLMQRLNERIGTAIMLITHNLGVVAESARRVVVMYCGRVVEQGPVKQIFEQARHPYTQGLLKSIPKPGGRGKLYEMEGIVPSLYELPRGCPFNPRCTQRLPQCSESAPPWREVQPGHHALCWLYA</sequence>
<dbReference type="InterPro" id="IPR003593">
    <property type="entry name" value="AAA+_ATPase"/>
</dbReference>
<accession>A0AAU9EHL1</accession>
<dbReference type="GO" id="GO:0016887">
    <property type="term" value="F:ATP hydrolysis activity"/>
    <property type="evidence" value="ECO:0007669"/>
    <property type="project" value="InterPro"/>
</dbReference>
<gene>
    <name evidence="9" type="ORF">FAK_36870</name>
</gene>
<dbReference type="FunFam" id="3.40.50.300:FF:000016">
    <property type="entry name" value="Oligopeptide ABC transporter ATP-binding component"/>
    <property type="match status" value="1"/>
</dbReference>
<dbReference type="PROSITE" id="PS50893">
    <property type="entry name" value="ABC_TRANSPORTER_2"/>
    <property type="match status" value="1"/>
</dbReference>
<dbReference type="GO" id="GO:0005524">
    <property type="term" value="F:ATP binding"/>
    <property type="evidence" value="ECO:0007669"/>
    <property type="project" value="UniProtKB-KW"/>
</dbReference>
<dbReference type="PROSITE" id="PS00211">
    <property type="entry name" value="ABC_TRANSPORTER_1"/>
    <property type="match status" value="1"/>
</dbReference>
<dbReference type="NCBIfam" id="TIGR01727">
    <property type="entry name" value="oligo_HPY"/>
    <property type="match status" value="1"/>
</dbReference>
<evidence type="ECO:0000256" key="2">
    <source>
        <dbReference type="ARBA" id="ARBA00005417"/>
    </source>
</evidence>
<dbReference type="Pfam" id="PF00005">
    <property type="entry name" value="ABC_tran"/>
    <property type="match status" value="1"/>
</dbReference>
<evidence type="ECO:0000313" key="10">
    <source>
        <dbReference type="Proteomes" id="UP001366166"/>
    </source>
</evidence>
<dbReference type="PANTHER" id="PTHR43297:SF2">
    <property type="entry name" value="DIPEPTIDE TRANSPORT ATP-BINDING PROTEIN DPPD"/>
    <property type="match status" value="1"/>
</dbReference>
<dbReference type="InterPro" id="IPR013563">
    <property type="entry name" value="Oligopep_ABC_C"/>
</dbReference>
<keyword evidence="10" id="KW-1185">Reference proteome</keyword>
<evidence type="ECO:0000256" key="6">
    <source>
        <dbReference type="ARBA" id="ARBA00022840"/>
    </source>
</evidence>
<evidence type="ECO:0000259" key="8">
    <source>
        <dbReference type="PROSITE" id="PS50893"/>
    </source>
</evidence>
<dbReference type="InterPro" id="IPR017871">
    <property type="entry name" value="ABC_transporter-like_CS"/>
</dbReference>
<dbReference type="GO" id="GO:0015833">
    <property type="term" value="P:peptide transport"/>
    <property type="evidence" value="ECO:0007669"/>
    <property type="project" value="InterPro"/>
</dbReference>
<dbReference type="GO" id="GO:0005886">
    <property type="term" value="C:plasma membrane"/>
    <property type="evidence" value="ECO:0007669"/>
    <property type="project" value="UniProtKB-SubCell"/>
</dbReference>
<evidence type="ECO:0000256" key="3">
    <source>
        <dbReference type="ARBA" id="ARBA00022448"/>
    </source>
</evidence>
<keyword evidence="4" id="KW-1003">Cell membrane</keyword>
<dbReference type="CDD" id="cd03257">
    <property type="entry name" value="ABC_NikE_OppD_transporters"/>
    <property type="match status" value="1"/>
</dbReference>
<dbReference type="Proteomes" id="UP001366166">
    <property type="component" value="Chromosome"/>
</dbReference>
<proteinExistence type="inferred from homology"/>
<evidence type="ECO:0000256" key="5">
    <source>
        <dbReference type="ARBA" id="ARBA00022741"/>
    </source>
</evidence>